<accession>A0A669QGV4</accession>
<dbReference type="Proteomes" id="UP000472261">
    <property type="component" value="Unplaced"/>
</dbReference>
<feature type="compositionally biased region" description="Polar residues" evidence="1">
    <location>
        <begin position="13"/>
        <end position="22"/>
    </location>
</feature>
<evidence type="ECO:0000313" key="2">
    <source>
        <dbReference type="Ensembl" id="ENSPCLP00000017458.1"/>
    </source>
</evidence>
<reference evidence="2" key="2">
    <citation type="submission" date="2025-09" db="UniProtKB">
        <authorList>
            <consortium name="Ensembl"/>
        </authorList>
    </citation>
    <scope>IDENTIFICATION</scope>
</reference>
<protein>
    <submittedName>
        <fullName evidence="2">Uncharacterized protein</fullName>
    </submittedName>
</protein>
<sequence length="127" mass="14011">NPSLGGTAPVPTPCSQAVTQRQLAEKPPAGSDPEVTPSRNTLKAQRTNVRALCTRVPAHQAPAQHSQAFTRRYNNFSSAFTRRKEFSSSPQTPEQFGEGARRTDRAGEFSQGPLLHRTSVYVHRQRV</sequence>
<name>A0A669QGV4_PHACC</name>
<dbReference type="AlphaFoldDB" id="A0A669QGV4"/>
<feature type="region of interest" description="Disordered" evidence="1">
    <location>
        <begin position="81"/>
        <end position="113"/>
    </location>
</feature>
<keyword evidence="3" id="KW-1185">Reference proteome</keyword>
<organism evidence="2 3">
    <name type="scientific">Phasianus colchicus</name>
    <name type="common">Common pheasant</name>
    <dbReference type="NCBI Taxonomy" id="9054"/>
    <lineage>
        <taxon>Eukaryota</taxon>
        <taxon>Metazoa</taxon>
        <taxon>Chordata</taxon>
        <taxon>Craniata</taxon>
        <taxon>Vertebrata</taxon>
        <taxon>Euteleostomi</taxon>
        <taxon>Archelosauria</taxon>
        <taxon>Archosauria</taxon>
        <taxon>Dinosauria</taxon>
        <taxon>Saurischia</taxon>
        <taxon>Theropoda</taxon>
        <taxon>Coelurosauria</taxon>
        <taxon>Aves</taxon>
        <taxon>Neognathae</taxon>
        <taxon>Galloanserae</taxon>
        <taxon>Galliformes</taxon>
        <taxon>Phasianidae</taxon>
        <taxon>Phasianinae</taxon>
        <taxon>Phasianus</taxon>
    </lineage>
</organism>
<feature type="region of interest" description="Disordered" evidence="1">
    <location>
        <begin position="1"/>
        <end position="43"/>
    </location>
</feature>
<reference evidence="2" key="1">
    <citation type="submission" date="2025-08" db="UniProtKB">
        <authorList>
            <consortium name="Ensembl"/>
        </authorList>
    </citation>
    <scope>IDENTIFICATION</scope>
</reference>
<dbReference type="Ensembl" id="ENSPCLT00000023290.1">
    <property type="protein sequence ID" value="ENSPCLP00000017458.1"/>
    <property type="gene ID" value="ENSPCLG00000014539.1"/>
</dbReference>
<evidence type="ECO:0000313" key="3">
    <source>
        <dbReference type="Proteomes" id="UP000472261"/>
    </source>
</evidence>
<evidence type="ECO:0000256" key="1">
    <source>
        <dbReference type="SAM" id="MobiDB-lite"/>
    </source>
</evidence>
<proteinExistence type="predicted"/>